<dbReference type="Proteomes" id="UP000801492">
    <property type="component" value="Unassembled WGS sequence"/>
</dbReference>
<comment type="caution">
    <text evidence="1">The sequence shown here is derived from an EMBL/GenBank/DDBJ whole genome shotgun (WGS) entry which is preliminary data.</text>
</comment>
<dbReference type="AlphaFoldDB" id="A0A8K0CJZ6"/>
<organism evidence="1 2">
    <name type="scientific">Ignelater luminosus</name>
    <name type="common">Cucubano</name>
    <name type="synonym">Pyrophorus luminosus</name>
    <dbReference type="NCBI Taxonomy" id="2038154"/>
    <lineage>
        <taxon>Eukaryota</taxon>
        <taxon>Metazoa</taxon>
        <taxon>Ecdysozoa</taxon>
        <taxon>Arthropoda</taxon>
        <taxon>Hexapoda</taxon>
        <taxon>Insecta</taxon>
        <taxon>Pterygota</taxon>
        <taxon>Neoptera</taxon>
        <taxon>Endopterygota</taxon>
        <taxon>Coleoptera</taxon>
        <taxon>Polyphaga</taxon>
        <taxon>Elateriformia</taxon>
        <taxon>Elateroidea</taxon>
        <taxon>Elateridae</taxon>
        <taxon>Agrypninae</taxon>
        <taxon>Pyrophorini</taxon>
        <taxon>Ignelater</taxon>
    </lineage>
</organism>
<sequence length="182" mass="20844">TNFDRFNKNNWNDFIIGHTYNENEKLLEVKIAESLVSCRIWKDVPLRYLLIQTDDISLWKIHNYRVLSTKTALVNSQLGTKIPISSNTFCISLYVSLCPACILNITVTDEDANTIINQEVVAKKVENVDLQEEQGGSYSWKEIKLIKENITAINASLYLATVSKDDLQRFWAISSIRLCNPK</sequence>
<proteinExistence type="predicted"/>
<evidence type="ECO:0000313" key="2">
    <source>
        <dbReference type="Proteomes" id="UP000801492"/>
    </source>
</evidence>
<evidence type="ECO:0000313" key="1">
    <source>
        <dbReference type="EMBL" id="KAF2885873.1"/>
    </source>
</evidence>
<protein>
    <submittedName>
        <fullName evidence="1">Uncharacterized protein</fullName>
    </submittedName>
</protein>
<feature type="non-terminal residue" evidence="1">
    <location>
        <position position="1"/>
    </location>
</feature>
<feature type="non-terminal residue" evidence="1">
    <location>
        <position position="182"/>
    </location>
</feature>
<name>A0A8K0CJZ6_IGNLU</name>
<gene>
    <name evidence="1" type="ORF">ILUMI_20300</name>
</gene>
<dbReference type="EMBL" id="VTPC01089280">
    <property type="protein sequence ID" value="KAF2885873.1"/>
    <property type="molecule type" value="Genomic_DNA"/>
</dbReference>
<accession>A0A8K0CJZ6</accession>
<reference evidence="1" key="1">
    <citation type="submission" date="2019-08" db="EMBL/GenBank/DDBJ databases">
        <title>The genome of the North American firefly Photinus pyralis.</title>
        <authorList>
            <consortium name="Photinus pyralis genome working group"/>
            <person name="Fallon T.R."/>
            <person name="Sander Lower S.E."/>
            <person name="Weng J.-K."/>
        </authorList>
    </citation>
    <scope>NUCLEOTIDE SEQUENCE</scope>
    <source>
        <strain evidence="1">TRF0915ILg1</strain>
        <tissue evidence="1">Whole body</tissue>
    </source>
</reference>
<keyword evidence="2" id="KW-1185">Reference proteome</keyword>